<dbReference type="SUPFAM" id="SSF47323">
    <property type="entry name" value="Anticodon-binding domain of a subclass of class I aminoacyl-tRNA synthetases"/>
    <property type="match status" value="1"/>
</dbReference>
<dbReference type="EC" id="6.1.1.16" evidence="2"/>
<evidence type="ECO:0000256" key="5">
    <source>
        <dbReference type="ARBA" id="ARBA00022741"/>
    </source>
</evidence>
<evidence type="ECO:0000256" key="10">
    <source>
        <dbReference type="ARBA" id="ARBA00031499"/>
    </source>
</evidence>
<organism evidence="14 15">
    <name type="scientific">Saccoglossus kowalevskii</name>
    <name type="common">Acorn worm</name>
    <dbReference type="NCBI Taxonomy" id="10224"/>
    <lineage>
        <taxon>Eukaryota</taxon>
        <taxon>Metazoa</taxon>
        <taxon>Hemichordata</taxon>
        <taxon>Enteropneusta</taxon>
        <taxon>Harrimaniidae</taxon>
        <taxon>Saccoglossus</taxon>
    </lineage>
</organism>
<keyword evidence="14" id="KW-1185">Reference proteome</keyword>
<evidence type="ECO:0000256" key="1">
    <source>
        <dbReference type="ARBA" id="ARBA00001947"/>
    </source>
</evidence>
<dbReference type="InterPro" id="IPR009080">
    <property type="entry name" value="tRNAsynth_Ia_anticodon-bd"/>
</dbReference>
<dbReference type="SUPFAM" id="SSF52374">
    <property type="entry name" value="Nucleotidylyl transferase"/>
    <property type="match status" value="1"/>
</dbReference>
<protein>
    <recommendedName>
        <fullName evidence="11">Cysteine--tRNA ligase, cytoplasmic</fullName>
        <ecNumber evidence="2">6.1.1.16</ecNumber>
    </recommendedName>
    <alternativeName>
        <fullName evidence="10">Cysteinyl-tRNA synthetase</fullName>
    </alternativeName>
</protein>
<evidence type="ECO:0000256" key="11">
    <source>
        <dbReference type="ARBA" id="ARBA00039362"/>
    </source>
</evidence>
<dbReference type="InterPro" id="IPR024909">
    <property type="entry name" value="Cys-tRNA/MSH_ligase"/>
</dbReference>
<name>A0ABM0MHU4_SACKO</name>
<dbReference type="InterPro" id="IPR032678">
    <property type="entry name" value="tRNA-synt_1_cat_dom"/>
</dbReference>
<evidence type="ECO:0000313" key="14">
    <source>
        <dbReference type="Proteomes" id="UP000694865"/>
    </source>
</evidence>
<dbReference type="Pfam" id="PF01406">
    <property type="entry name" value="tRNA-synt_1e"/>
    <property type="match status" value="1"/>
</dbReference>
<keyword evidence="6" id="KW-0862">Zinc</keyword>
<dbReference type="InterPro" id="IPR014729">
    <property type="entry name" value="Rossmann-like_a/b/a_fold"/>
</dbReference>
<comment type="cofactor">
    <cofactor evidence="1">
        <name>Zn(2+)</name>
        <dbReference type="ChEBI" id="CHEBI:29105"/>
    </cofactor>
</comment>
<feature type="compositionally biased region" description="Polar residues" evidence="12">
    <location>
        <begin position="705"/>
        <end position="715"/>
    </location>
</feature>
<dbReference type="PANTHER" id="PTHR10890:SF3">
    <property type="entry name" value="CYSTEINE--TRNA LIGASE, CYTOPLASMIC"/>
    <property type="match status" value="1"/>
</dbReference>
<sequence>MSDVDSKKRTQPAWQAPTGSKNSQLYLYNSLTRQRELFIPQNGKQVLWYSCGPTVYDASHMGHARMLGNSFDWSKTTLTIKEFYIVGLHIFDILRRILSEYFNYDVVYCMNITDIDDKIIRRARQNYLYEEYKKTVQCPMKLLQDVQPAVKVYQEKLLNETDPDKKTMLEKILKKVEDGVTKLKQYLNNDSSQDNSVIQKVLEDSRDVLADWLDAKSGHEVTDNSIFSLLPKYWEEEYHRDMASINVLPADVLTRVSDYIPEVVEYVKKIIDNGYGYVSNGSVYFSVSTFDNDPNHSYAKLVPEAVGDCKALEEGEGDLSISQDRLDEKKSQVDFAVWKKSKPGEPAWDSPWGKGRPGWHIECSVMASCILGESLDIHTGGFDLRFPHHDNELAQAEAYYGNDHWVRYFLHSGHLTIQGCKMSKSLKNFITIKDALENHTSRQLRLVFLLHSWKDTLDYSDNTMESAVQYEKFIGEFFLTVKDILRNAADGPEKFLKWGESELKLNEQFQECKCKVHDALCDSVDTRSAMERMRDLVGNSNIYIRDMKAAKLLPNSILLRNIAVYLTKILKIFGAIEGDETIGFPMSVGDNNTNVEDTVMPYVKVFADFRDKVRQVAREQKVVEVLKLCDEVRDDILPELGVRLEDHEGQPTVVKLVDRETLMKEKEQMKKLAEEKQRKKEEAKQKERERQAAKEAQRRIPPSELFSNLNDQYSQFDDRGIPTHDAKGEKLSNKQVKKLTKQYEQQEKVHNEYLKSQSKD</sequence>
<feature type="compositionally biased region" description="Basic and acidic residues" evidence="12">
    <location>
        <begin position="716"/>
        <end position="732"/>
    </location>
</feature>
<dbReference type="PRINTS" id="PR00983">
    <property type="entry name" value="TRNASYNTHCYS"/>
</dbReference>
<accession>A0ABM0MHU4</accession>
<evidence type="ECO:0000256" key="2">
    <source>
        <dbReference type="ARBA" id="ARBA00012832"/>
    </source>
</evidence>
<keyword evidence="9" id="KW-0030">Aminoacyl-tRNA synthetase</keyword>
<feature type="compositionally biased region" description="Basic and acidic residues" evidence="12">
    <location>
        <begin position="668"/>
        <end position="698"/>
    </location>
</feature>
<dbReference type="GeneID" id="100375138"/>
<reference evidence="15" key="1">
    <citation type="submission" date="2025-08" db="UniProtKB">
        <authorList>
            <consortium name="RefSeq"/>
        </authorList>
    </citation>
    <scope>IDENTIFICATION</scope>
    <source>
        <tissue evidence="15">Testes</tissue>
    </source>
</reference>
<evidence type="ECO:0000259" key="13">
    <source>
        <dbReference type="Pfam" id="PF01406"/>
    </source>
</evidence>
<dbReference type="PANTHER" id="PTHR10890">
    <property type="entry name" value="CYSTEINYL-TRNA SYNTHETASE"/>
    <property type="match status" value="1"/>
</dbReference>
<dbReference type="HAMAP" id="MF_00041">
    <property type="entry name" value="Cys_tRNA_synth"/>
    <property type="match status" value="1"/>
</dbReference>
<dbReference type="NCBIfam" id="TIGR00435">
    <property type="entry name" value="cysS"/>
    <property type="match status" value="1"/>
</dbReference>
<feature type="compositionally biased region" description="Basic and acidic residues" evidence="12">
    <location>
        <begin position="744"/>
        <end position="760"/>
    </location>
</feature>
<evidence type="ECO:0000256" key="12">
    <source>
        <dbReference type="SAM" id="MobiDB-lite"/>
    </source>
</evidence>
<proteinExistence type="inferred from homology"/>
<dbReference type="InterPro" id="IPR015803">
    <property type="entry name" value="Cys-tRNA-ligase"/>
</dbReference>
<keyword evidence="3" id="KW-0436">Ligase</keyword>
<evidence type="ECO:0000256" key="9">
    <source>
        <dbReference type="ARBA" id="ARBA00023146"/>
    </source>
</evidence>
<dbReference type="CDD" id="cd00672">
    <property type="entry name" value="CysRS_core"/>
    <property type="match status" value="1"/>
</dbReference>
<keyword evidence="5" id="KW-0547">Nucleotide-binding</keyword>
<evidence type="ECO:0000256" key="3">
    <source>
        <dbReference type="ARBA" id="ARBA00022598"/>
    </source>
</evidence>
<dbReference type="Gene3D" id="3.40.50.620">
    <property type="entry name" value="HUPs"/>
    <property type="match status" value="2"/>
</dbReference>
<gene>
    <name evidence="15" type="primary">LOC100375138</name>
</gene>
<feature type="domain" description="tRNA synthetases class I catalytic" evidence="13">
    <location>
        <begin position="40"/>
        <end position="468"/>
    </location>
</feature>
<evidence type="ECO:0000313" key="15">
    <source>
        <dbReference type="RefSeq" id="XP_006819585.1"/>
    </source>
</evidence>
<evidence type="ECO:0000256" key="7">
    <source>
        <dbReference type="ARBA" id="ARBA00022840"/>
    </source>
</evidence>
<evidence type="ECO:0000256" key="8">
    <source>
        <dbReference type="ARBA" id="ARBA00022917"/>
    </source>
</evidence>
<evidence type="ECO:0000256" key="4">
    <source>
        <dbReference type="ARBA" id="ARBA00022723"/>
    </source>
</evidence>
<dbReference type="RefSeq" id="XP_006819585.1">
    <property type="nucleotide sequence ID" value="XM_006819522.1"/>
</dbReference>
<feature type="region of interest" description="Disordered" evidence="12">
    <location>
        <begin position="668"/>
        <end position="760"/>
    </location>
</feature>
<keyword evidence="4" id="KW-0479">Metal-binding</keyword>
<keyword evidence="7" id="KW-0067">ATP-binding</keyword>
<evidence type="ECO:0000256" key="6">
    <source>
        <dbReference type="ARBA" id="ARBA00022833"/>
    </source>
</evidence>
<keyword evidence="8" id="KW-0648">Protein biosynthesis</keyword>
<dbReference type="Proteomes" id="UP000694865">
    <property type="component" value="Unplaced"/>
</dbReference>